<evidence type="ECO:0000256" key="1">
    <source>
        <dbReference type="SAM" id="MobiDB-lite"/>
    </source>
</evidence>
<reference evidence="2 3" key="1">
    <citation type="submission" date="2024-06" db="EMBL/GenBank/DDBJ databases">
        <title>The Natural Products Discovery Center: Release of the First 8490 Sequenced Strains for Exploring Actinobacteria Biosynthetic Diversity.</title>
        <authorList>
            <person name="Kalkreuter E."/>
            <person name="Kautsar S.A."/>
            <person name="Yang D."/>
            <person name="Bader C.D."/>
            <person name="Teijaro C.N."/>
            <person name="Fluegel L."/>
            <person name="Davis C.M."/>
            <person name="Simpson J.R."/>
            <person name="Lauterbach L."/>
            <person name="Steele A.D."/>
            <person name="Gui C."/>
            <person name="Meng S."/>
            <person name="Li G."/>
            <person name="Viehrig K."/>
            <person name="Ye F."/>
            <person name="Su P."/>
            <person name="Kiefer A.F."/>
            <person name="Nichols A."/>
            <person name="Cepeda A.J."/>
            <person name="Yan W."/>
            <person name="Fan B."/>
            <person name="Jiang Y."/>
            <person name="Adhikari A."/>
            <person name="Zheng C.-J."/>
            <person name="Schuster L."/>
            <person name="Cowan T.M."/>
            <person name="Smanski M.J."/>
            <person name="Chevrette M.G."/>
            <person name="De Carvalho L.P.S."/>
            <person name="Shen B."/>
        </authorList>
    </citation>
    <scope>NUCLEOTIDE SEQUENCE [LARGE SCALE GENOMIC DNA]</scope>
    <source>
        <strain evidence="2 3">NPDC045974</strain>
    </source>
</reference>
<comment type="caution">
    <text evidence="2">The sequence shown here is derived from an EMBL/GenBank/DDBJ whole genome shotgun (WGS) entry which is preliminary data.</text>
</comment>
<keyword evidence="3" id="KW-1185">Reference proteome</keyword>
<organism evidence="2 3">
    <name type="scientific">Streptomyces narbonensis</name>
    <dbReference type="NCBI Taxonomy" id="67333"/>
    <lineage>
        <taxon>Bacteria</taxon>
        <taxon>Bacillati</taxon>
        <taxon>Actinomycetota</taxon>
        <taxon>Actinomycetes</taxon>
        <taxon>Kitasatosporales</taxon>
        <taxon>Streptomycetaceae</taxon>
        <taxon>Streptomyces</taxon>
    </lineage>
</organism>
<gene>
    <name evidence="2" type="ORF">AB0A88_34675</name>
</gene>
<name>A0ABV3CKC1_9ACTN</name>
<accession>A0ABV3CKC1</accession>
<evidence type="ECO:0000313" key="2">
    <source>
        <dbReference type="EMBL" id="MEU7075239.1"/>
    </source>
</evidence>
<evidence type="ECO:0000313" key="3">
    <source>
        <dbReference type="Proteomes" id="UP001551329"/>
    </source>
</evidence>
<feature type="compositionally biased region" description="Basic and acidic residues" evidence="1">
    <location>
        <begin position="28"/>
        <end position="41"/>
    </location>
</feature>
<proteinExistence type="predicted"/>
<dbReference type="Proteomes" id="UP001551329">
    <property type="component" value="Unassembled WGS sequence"/>
</dbReference>
<feature type="region of interest" description="Disordered" evidence="1">
    <location>
        <begin position="1"/>
        <end position="41"/>
    </location>
</feature>
<dbReference type="RefSeq" id="WP_358477748.1">
    <property type="nucleotide sequence ID" value="NZ_JBEZAE010000035.1"/>
</dbReference>
<sequence length="41" mass="4601">MEQVPDVLSRGDRFTAPANRPVHQVHSTTHDESGDRGERTN</sequence>
<protein>
    <submittedName>
        <fullName evidence="2">Uncharacterized protein</fullName>
    </submittedName>
</protein>
<dbReference type="EMBL" id="JBEZAE010000035">
    <property type="protein sequence ID" value="MEU7075239.1"/>
    <property type="molecule type" value="Genomic_DNA"/>
</dbReference>